<name>A0A1Y1IYA1_KLENI</name>
<protein>
    <recommendedName>
        <fullName evidence="4">SF3 helicase domain-containing protein</fullName>
    </recommendedName>
</protein>
<dbReference type="EMBL" id="DF238375">
    <property type="protein sequence ID" value="GAQ93298.1"/>
    <property type="molecule type" value="Genomic_DNA"/>
</dbReference>
<evidence type="ECO:0000256" key="1">
    <source>
        <dbReference type="ARBA" id="ARBA00022741"/>
    </source>
</evidence>
<dbReference type="PANTHER" id="PTHR35372">
    <property type="entry name" value="ATP BINDING PROTEIN-RELATED"/>
    <property type="match status" value="1"/>
</dbReference>
<keyword evidence="6" id="KW-1185">Reference proteome</keyword>
<dbReference type="Gene3D" id="3.40.50.300">
    <property type="entry name" value="P-loop containing nucleotide triphosphate hydrolases"/>
    <property type="match status" value="1"/>
</dbReference>
<dbReference type="PANTHER" id="PTHR35372:SF2">
    <property type="entry name" value="SF3 HELICASE DOMAIN-CONTAINING PROTEIN"/>
    <property type="match status" value="1"/>
</dbReference>
<gene>
    <name evidence="5" type="ORF">KFL_014260010</name>
</gene>
<dbReference type="InterPro" id="IPR014015">
    <property type="entry name" value="Helicase_SF3_DNA-vir"/>
</dbReference>
<feature type="domain" description="SF3 helicase" evidence="4">
    <location>
        <begin position="178"/>
        <end position="386"/>
    </location>
</feature>
<keyword evidence="3" id="KW-0067">ATP-binding</keyword>
<organism evidence="5 6">
    <name type="scientific">Klebsormidium nitens</name>
    <name type="common">Green alga</name>
    <name type="synonym">Ulothrix nitens</name>
    <dbReference type="NCBI Taxonomy" id="105231"/>
    <lineage>
        <taxon>Eukaryota</taxon>
        <taxon>Viridiplantae</taxon>
        <taxon>Streptophyta</taxon>
        <taxon>Klebsormidiophyceae</taxon>
        <taxon>Klebsormidiales</taxon>
        <taxon>Klebsormidiaceae</taxon>
        <taxon>Klebsormidium</taxon>
    </lineage>
</organism>
<dbReference type="GO" id="GO:0016787">
    <property type="term" value="F:hydrolase activity"/>
    <property type="evidence" value="ECO:0007669"/>
    <property type="project" value="UniProtKB-KW"/>
</dbReference>
<evidence type="ECO:0000259" key="4">
    <source>
        <dbReference type="PROSITE" id="PS51206"/>
    </source>
</evidence>
<evidence type="ECO:0000313" key="5">
    <source>
        <dbReference type="EMBL" id="GAQ93298.1"/>
    </source>
</evidence>
<keyword evidence="2" id="KW-0378">Hydrolase</keyword>
<sequence length="532" mass="59018">MDSAAVREVQELLRKHAANDSTALYGGSTTLPNGNRSFQFRVKGPRTCYLGSNHNGSNNFTVIQGCAGDFQEVYYRCFGTACSGQSTKLLGKLSIAAAFEQVGVVEFGIRDGAVSCASTLNARLPHPFLEANVGRSDWGAASIFANLFEHDRRVVYDAGVFWTWNGVAWVQCDSDATEIKSAFMYHMGRVKAYWLNNLTTMCNEELDKAKLTMAAGLESLRAAQEHAEQLSEEDVRKKKSNERAILKAFQQSKQGKTRLVAMLSGAIGPYCVTMDRDCVIGAGSRSEGAATPHLVTLEGAHVAVLEETKDEDSYNAANLKSIASGNGAMTVRGLHMKPIEVNMRCLPIICTNALPKFNVSDSGTLKKLRVFPFTREFVDKPRPNTNERLIDSDLVDKINTSEWRKQMLAWLVRGSMAWYAKGGLPNVEELPEAMQRALDGYIKANDHFNNFIVDHCILREGKVCHVDVLKQAYENYIGRRDRPMIVTEFKVLMKGLKGVTYEKQIKLRGRNTTGYRGICLSYAADDAEISKD</sequence>
<dbReference type="PROSITE" id="PS51206">
    <property type="entry name" value="SF3_HELICASE_1"/>
    <property type="match status" value="1"/>
</dbReference>
<dbReference type="GO" id="GO:0005524">
    <property type="term" value="F:ATP binding"/>
    <property type="evidence" value="ECO:0007669"/>
    <property type="project" value="UniProtKB-KW"/>
</dbReference>
<dbReference type="AlphaFoldDB" id="A0A1Y1IYA1"/>
<evidence type="ECO:0000256" key="2">
    <source>
        <dbReference type="ARBA" id="ARBA00022801"/>
    </source>
</evidence>
<proteinExistence type="predicted"/>
<accession>A0A1Y1IYA1</accession>
<evidence type="ECO:0000313" key="6">
    <source>
        <dbReference type="Proteomes" id="UP000054558"/>
    </source>
</evidence>
<dbReference type="InterPro" id="IPR027417">
    <property type="entry name" value="P-loop_NTPase"/>
</dbReference>
<keyword evidence="1" id="KW-0547">Nucleotide-binding</keyword>
<reference evidence="5 6" key="1">
    <citation type="journal article" date="2014" name="Nat. Commun.">
        <title>Klebsormidium flaccidum genome reveals primary factors for plant terrestrial adaptation.</title>
        <authorList>
            <person name="Hori K."/>
            <person name="Maruyama F."/>
            <person name="Fujisawa T."/>
            <person name="Togashi T."/>
            <person name="Yamamoto N."/>
            <person name="Seo M."/>
            <person name="Sato S."/>
            <person name="Yamada T."/>
            <person name="Mori H."/>
            <person name="Tajima N."/>
            <person name="Moriyama T."/>
            <person name="Ikeuchi M."/>
            <person name="Watanabe M."/>
            <person name="Wada H."/>
            <person name="Kobayashi K."/>
            <person name="Saito M."/>
            <person name="Masuda T."/>
            <person name="Sasaki-Sekimoto Y."/>
            <person name="Mashiguchi K."/>
            <person name="Awai K."/>
            <person name="Shimojima M."/>
            <person name="Masuda S."/>
            <person name="Iwai M."/>
            <person name="Nobusawa T."/>
            <person name="Narise T."/>
            <person name="Kondo S."/>
            <person name="Saito H."/>
            <person name="Sato R."/>
            <person name="Murakawa M."/>
            <person name="Ihara Y."/>
            <person name="Oshima-Yamada Y."/>
            <person name="Ohtaka K."/>
            <person name="Satoh M."/>
            <person name="Sonobe K."/>
            <person name="Ishii M."/>
            <person name="Ohtani R."/>
            <person name="Kanamori-Sato M."/>
            <person name="Honoki R."/>
            <person name="Miyazaki D."/>
            <person name="Mochizuki H."/>
            <person name="Umetsu J."/>
            <person name="Higashi K."/>
            <person name="Shibata D."/>
            <person name="Kamiya Y."/>
            <person name="Sato N."/>
            <person name="Nakamura Y."/>
            <person name="Tabata S."/>
            <person name="Ida S."/>
            <person name="Kurokawa K."/>
            <person name="Ohta H."/>
        </authorList>
    </citation>
    <scope>NUCLEOTIDE SEQUENCE [LARGE SCALE GENOMIC DNA]</scope>
    <source>
        <strain evidence="5 6">NIES-2285</strain>
    </source>
</reference>
<dbReference type="Proteomes" id="UP000054558">
    <property type="component" value="Unassembled WGS sequence"/>
</dbReference>
<dbReference type="InterPro" id="IPR051620">
    <property type="entry name" value="ORF904-like_C"/>
</dbReference>
<evidence type="ECO:0000256" key="3">
    <source>
        <dbReference type="ARBA" id="ARBA00022840"/>
    </source>
</evidence>